<dbReference type="AlphaFoldDB" id="A0AA88QWE4"/>
<name>A0AA88QWE4_9ASTE</name>
<evidence type="ECO:0000313" key="9">
    <source>
        <dbReference type="EMBL" id="KAK2968891.1"/>
    </source>
</evidence>
<accession>A0AA88QWE4</accession>
<sequence>MAFCLSNNLSLYTLPRPRLSSKTLLAFKPSALQPPPQYSYPHPSTKRAFGFSVSTSTPIRPAFITSFTVDGSTPERNDDDEASPNVVEVSEDDPDAKRSFDVKSVLRFYKEAILDGDEKTTSDIEAVLCLIENEKNELVEKVSAISAEISSGKEKYIRLQADFDNFRKRSEKKRLTVRSDAQGELLDSLLPMVDNFERAKQQLKLETEQEKKIDASYQGIYKQFVEIMRSLNVAVVATVGKPFDPSVRTVPSKHLHEAIAREESQEFKEGIVTQELRRGFLLGTRLLRPAMVKVSAGPGKKKSSKATQESNEQPTTVARGDER</sequence>
<dbReference type="GO" id="GO:0051087">
    <property type="term" value="F:protein-folding chaperone binding"/>
    <property type="evidence" value="ECO:0007669"/>
    <property type="project" value="InterPro"/>
</dbReference>
<dbReference type="GO" id="GO:0000774">
    <property type="term" value="F:adenyl-nucleotide exchange factor activity"/>
    <property type="evidence" value="ECO:0007669"/>
    <property type="project" value="InterPro"/>
</dbReference>
<evidence type="ECO:0000256" key="7">
    <source>
        <dbReference type="RuleBase" id="RU004478"/>
    </source>
</evidence>
<keyword evidence="10" id="KW-1185">Reference proteome</keyword>
<keyword evidence="4" id="KW-0963">Cytoplasm</keyword>
<evidence type="ECO:0000256" key="1">
    <source>
        <dbReference type="ARBA" id="ARBA00004496"/>
    </source>
</evidence>
<dbReference type="SUPFAM" id="SSF58014">
    <property type="entry name" value="Coiled-coil domain of nucleotide exchange factor GrpE"/>
    <property type="match status" value="1"/>
</dbReference>
<reference evidence="9" key="1">
    <citation type="submission" date="2022-12" db="EMBL/GenBank/DDBJ databases">
        <title>Draft genome assemblies for two species of Escallonia (Escalloniales).</title>
        <authorList>
            <person name="Chanderbali A."/>
            <person name="Dervinis C."/>
            <person name="Anghel I."/>
            <person name="Soltis D."/>
            <person name="Soltis P."/>
            <person name="Zapata F."/>
        </authorList>
    </citation>
    <scope>NUCLEOTIDE SEQUENCE</scope>
    <source>
        <strain evidence="9">UCBG92.1500</strain>
        <tissue evidence="9">Leaf</tissue>
    </source>
</reference>
<keyword evidence="5" id="KW-0346">Stress response</keyword>
<dbReference type="PANTHER" id="PTHR21237:SF40">
    <property type="entry name" value="CELL CYCLE AND APOPTOSIS REGULATOR PROTEIN 2"/>
    <property type="match status" value="1"/>
</dbReference>
<dbReference type="EMBL" id="JAVXUO010002874">
    <property type="protein sequence ID" value="KAK2968891.1"/>
    <property type="molecule type" value="Genomic_DNA"/>
</dbReference>
<evidence type="ECO:0000313" key="10">
    <source>
        <dbReference type="Proteomes" id="UP001187471"/>
    </source>
</evidence>
<evidence type="ECO:0000256" key="8">
    <source>
        <dbReference type="SAM" id="MobiDB-lite"/>
    </source>
</evidence>
<dbReference type="GO" id="GO:0006457">
    <property type="term" value="P:protein folding"/>
    <property type="evidence" value="ECO:0007669"/>
    <property type="project" value="InterPro"/>
</dbReference>
<dbReference type="Gene3D" id="2.30.22.10">
    <property type="entry name" value="Head domain of nucleotide exchange factor GrpE"/>
    <property type="match status" value="1"/>
</dbReference>
<evidence type="ECO:0000256" key="5">
    <source>
        <dbReference type="ARBA" id="ARBA00023016"/>
    </source>
</evidence>
<dbReference type="InterPro" id="IPR000740">
    <property type="entry name" value="GrpE"/>
</dbReference>
<keyword evidence="6" id="KW-0143">Chaperone</keyword>
<comment type="subcellular location">
    <subcellularLocation>
        <location evidence="1">Cytoplasm</location>
    </subcellularLocation>
</comment>
<proteinExistence type="inferred from homology"/>
<dbReference type="InterPro" id="IPR013805">
    <property type="entry name" value="GrpE_CC"/>
</dbReference>
<comment type="subunit">
    <text evidence="3">Homodimer.</text>
</comment>
<evidence type="ECO:0000256" key="3">
    <source>
        <dbReference type="ARBA" id="ARBA00011738"/>
    </source>
</evidence>
<dbReference type="SUPFAM" id="SSF51064">
    <property type="entry name" value="Head domain of nucleotide exchange factor GrpE"/>
    <property type="match status" value="1"/>
</dbReference>
<dbReference type="GO" id="GO:0042803">
    <property type="term" value="F:protein homodimerization activity"/>
    <property type="evidence" value="ECO:0007669"/>
    <property type="project" value="InterPro"/>
</dbReference>
<dbReference type="NCBIfam" id="NF010741">
    <property type="entry name" value="PRK14143.1"/>
    <property type="match status" value="1"/>
</dbReference>
<feature type="region of interest" description="Disordered" evidence="8">
    <location>
        <begin position="293"/>
        <end position="323"/>
    </location>
</feature>
<evidence type="ECO:0000256" key="6">
    <source>
        <dbReference type="ARBA" id="ARBA00023186"/>
    </source>
</evidence>
<dbReference type="InterPro" id="IPR009012">
    <property type="entry name" value="GrpE_head"/>
</dbReference>
<dbReference type="GO" id="GO:0051082">
    <property type="term" value="F:unfolded protein binding"/>
    <property type="evidence" value="ECO:0007669"/>
    <property type="project" value="TreeGrafter"/>
</dbReference>
<comment type="similarity">
    <text evidence="2 7">Belongs to the GrpE family.</text>
</comment>
<dbReference type="Pfam" id="PF01025">
    <property type="entry name" value="GrpE"/>
    <property type="match status" value="1"/>
</dbReference>
<dbReference type="Gene3D" id="3.90.20.20">
    <property type="match status" value="1"/>
</dbReference>
<feature type="region of interest" description="Disordered" evidence="8">
    <location>
        <begin position="68"/>
        <end position="93"/>
    </location>
</feature>
<comment type="caution">
    <text evidence="9">The sequence shown here is derived from an EMBL/GenBank/DDBJ whole genome shotgun (WGS) entry which is preliminary data.</text>
</comment>
<protein>
    <recommendedName>
        <fullName evidence="11">GrpE protein homolog</fullName>
    </recommendedName>
</protein>
<dbReference type="HAMAP" id="MF_01151">
    <property type="entry name" value="GrpE"/>
    <property type="match status" value="1"/>
</dbReference>
<evidence type="ECO:0000256" key="4">
    <source>
        <dbReference type="ARBA" id="ARBA00022490"/>
    </source>
</evidence>
<dbReference type="PRINTS" id="PR00773">
    <property type="entry name" value="GRPEPROTEIN"/>
</dbReference>
<dbReference type="Proteomes" id="UP001187471">
    <property type="component" value="Unassembled WGS sequence"/>
</dbReference>
<dbReference type="GO" id="GO:0009507">
    <property type="term" value="C:chloroplast"/>
    <property type="evidence" value="ECO:0007669"/>
    <property type="project" value="TreeGrafter"/>
</dbReference>
<gene>
    <name evidence="9" type="ORF">RJ640_013234</name>
</gene>
<dbReference type="FunFam" id="2.30.22.10:FF:000001">
    <property type="entry name" value="Protein GrpE"/>
    <property type="match status" value="1"/>
</dbReference>
<dbReference type="PANTHER" id="PTHR21237">
    <property type="entry name" value="GRPE PROTEIN"/>
    <property type="match status" value="1"/>
</dbReference>
<organism evidence="9 10">
    <name type="scientific">Escallonia rubra</name>
    <dbReference type="NCBI Taxonomy" id="112253"/>
    <lineage>
        <taxon>Eukaryota</taxon>
        <taxon>Viridiplantae</taxon>
        <taxon>Streptophyta</taxon>
        <taxon>Embryophyta</taxon>
        <taxon>Tracheophyta</taxon>
        <taxon>Spermatophyta</taxon>
        <taxon>Magnoliopsida</taxon>
        <taxon>eudicotyledons</taxon>
        <taxon>Gunneridae</taxon>
        <taxon>Pentapetalae</taxon>
        <taxon>asterids</taxon>
        <taxon>campanulids</taxon>
        <taxon>Escalloniales</taxon>
        <taxon>Escalloniaceae</taxon>
        <taxon>Escallonia</taxon>
    </lineage>
</organism>
<evidence type="ECO:0008006" key="11">
    <source>
        <dbReference type="Google" id="ProtNLM"/>
    </source>
</evidence>
<feature type="compositionally biased region" description="Polar residues" evidence="8">
    <location>
        <begin position="307"/>
        <end position="316"/>
    </location>
</feature>
<evidence type="ECO:0000256" key="2">
    <source>
        <dbReference type="ARBA" id="ARBA00009054"/>
    </source>
</evidence>
<dbReference type="CDD" id="cd00446">
    <property type="entry name" value="GrpE"/>
    <property type="match status" value="1"/>
</dbReference>